<evidence type="ECO:0000313" key="2">
    <source>
        <dbReference type="EMBL" id="MFE9601485.1"/>
    </source>
</evidence>
<proteinExistence type="predicted"/>
<accession>A0ABW6M5S3</accession>
<dbReference type="InterPro" id="IPR011990">
    <property type="entry name" value="TPR-like_helical_dom_sf"/>
</dbReference>
<sequence length="435" mass="47744">MDDLIRHPLAHARIERGWSQPELARQIQRAALRRRLRSGTDRARIWAWENFRATPDDHSQMLLADVFEIDQSLVAALGWPHWLPGRDNSIPIGPHSTVPALREALRASMDRRTFVAYTSAALVGLAHQWAATEPRALAAALDGKAVDAELVDLLEATGDKLTGLVTEQRQHTRTLLDAHLTTVTGLIDGHNYTEPVGRRLHVLAARMSTTVGWHRFDQGKHAAAGRFWHGALHSAHASGDRDLGAGVMSDLAYQATWLKDPKTAAEILENAVARTRHPTARSLLYLRLARAQAALGEAHACHRSLATAEQEFARPAGEAPAWCAWMSPADLLVDSGQCLRDLGQPERGHQLIGEGVKLLPGARRKTAAVFLSYEADTLLEAGEVDHAAATAQESLRLATQIGAPRCVALVHDMLPAFQKYRGAERVDEFLELART</sequence>
<dbReference type="Gene3D" id="1.25.40.10">
    <property type="entry name" value="Tetratricopeptide repeat domain"/>
    <property type="match status" value="1"/>
</dbReference>
<dbReference type="EMBL" id="JBIAHM010000008">
    <property type="protein sequence ID" value="MFE9601485.1"/>
    <property type="molecule type" value="Genomic_DNA"/>
</dbReference>
<dbReference type="CDD" id="cd00093">
    <property type="entry name" value="HTH_XRE"/>
    <property type="match status" value="1"/>
</dbReference>
<evidence type="ECO:0000259" key="1">
    <source>
        <dbReference type="PROSITE" id="PS50943"/>
    </source>
</evidence>
<protein>
    <submittedName>
        <fullName evidence="2">Helix-turn-helix transcriptional regulator</fullName>
    </submittedName>
</protein>
<feature type="domain" description="HTH cro/C1-type" evidence="1">
    <location>
        <begin position="9"/>
        <end position="74"/>
    </location>
</feature>
<dbReference type="Proteomes" id="UP001601303">
    <property type="component" value="Unassembled WGS sequence"/>
</dbReference>
<dbReference type="Gene3D" id="1.10.260.40">
    <property type="entry name" value="lambda repressor-like DNA-binding domains"/>
    <property type="match status" value="1"/>
</dbReference>
<keyword evidence="3" id="KW-1185">Reference proteome</keyword>
<dbReference type="PROSITE" id="PS50943">
    <property type="entry name" value="HTH_CROC1"/>
    <property type="match status" value="1"/>
</dbReference>
<reference evidence="2 3" key="1">
    <citation type="submission" date="2024-10" db="EMBL/GenBank/DDBJ databases">
        <title>The Natural Products Discovery Center: Release of the First 8490 Sequenced Strains for Exploring Actinobacteria Biosynthetic Diversity.</title>
        <authorList>
            <person name="Kalkreuter E."/>
            <person name="Kautsar S.A."/>
            <person name="Yang D."/>
            <person name="Bader C.D."/>
            <person name="Teijaro C.N."/>
            <person name="Fluegel L."/>
            <person name="Davis C.M."/>
            <person name="Simpson J.R."/>
            <person name="Lauterbach L."/>
            <person name="Steele A.D."/>
            <person name="Gui C."/>
            <person name="Meng S."/>
            <person name="Li G."/>
            <person name="Viehrig K."/>
            <person name="Ye F."/>
            <person name="Su P."/>
            <person name="Kiefer A.F."/>
            <person name="Nichols A."/>
            <person name="Cepeda A.J."/>
            <person name="Yan W."/>
            <person name="Fan B."/>
            <person name="Jiang Y."/>
            <person name="Adhikari A."/>
            <person name="Zheng C.-J."/>
            <person name="Schuster L."/>
            <person name="Cowan T.M."/>
            <person name="Smanski M.J."/>
            <person name="Chevrette M.G."/>
            <person name="De Carvalho L.P.S."/>
            <person name="Shen B."/>
        </authorList>
    </citation>
    <scope>NUCLEOTIDE SEQUENCE [LARGE SCALE GENOMIC DNA]</scope>
    <source>
        <strain evidence="2 3">NPDC006488</strain>
    </source>
</reference>
<name>A0ABW6M5S3_9ACTN</name>
<gene>
    <name evidence="2" type="ORF">ACFYNQ_23330</name>
</gene>
<dbReference type="SUPFAM" id="SSF47413">
    <property type="entry name" value="lambda repressor-like DNA-binding domains"/>
    <property type="match status" value="1"/>
</dbReference>
<dbReference type="InterPro" id="IPR010982">
    <property type="entry name" value="Lambda_DNA-bd_dom_sf"/>
</dbReference>
<dbReference type="InterPro" id="IPR001387">
    <property type="entry name" value="Cro/C1-type_HTH"/>
</dbReference>
<dbReference type="RefSeq" id="WP_388108741.1">
    <property type="nucleotide sequence ID" value="NZ_JBIAHM010000008.1"/>
</dbReference>
<comment type="caution">
    <text evidence="2">The sequence shown here is derived from an EMBL/GenBank/DDBJ whole genome shotgun (WGS) entry which is preliminary data.</text>
</comment>
<organism evidence="2 3">
    <name type="scientific">Streptomyces hokutonensis</name>
    <dbReference type="NCBI Taxonomy" id="1306990"/>
    <lineage>
        <taxon>Bacteria</taxon>
        <taxon>Bacillati</taxon>
        <taxon>Actinomycetota</taxon>
        <taxon>Actinomycetes</taxon>
        <taxon>Kitasatosporales</taxon>
        <taxon>Streptomycetaceae</taxon>
        <taxon>Streptomyces</taxon>
    </lineage>
</organism>
<evidence type="ECO:0000313" key="3">
    <source>
        <dbReference type="Proteomes" id="UP001601303"/>
    </source>
</evidence>